<dbReference type="InterPro" id="IPR043502">
    <property type="entry name" value="DNA/RNA_pol_sf"/>
</dbReference>
<dbReference type="InterPro" id="IPR043128">
    <property type="entry name" value="Rev_trsase/Diguanyl_cyclase"/>
</dbReference>
<dbReference type="Gene3D" id="3.30.70.270">
    <property type="match status" value="1"/>
</dbReference>
<reference evidence="3" key="1">
    <citation type="journal article" date="2012" name="Nat. Biotechnol.">
        <title>Draft genome sequence of pigeonpea (Cajanus cajan), an orphan legume crop of resource-poor farmers.</title>
        <authorList>
            <person name="Varshney R.K."/>
            <person name="Chen W."/>
            <person name="Li Y."/>
            <person name="Bharti A.K."/>
            <person name="Saxena R.K."/>
            <person name="Schlueter J.A."/>
            <person name="Donoghue M.T."/>
            <person name="Azam S."/>
            <person name="Fan G."/>
            <person name="Whaley A.M."/>
            <person name="Farmer A.D."/>
            <person name="Sheridan J."/>
            <person name="Iwata A."/>
            <person name="Tuteja R."/>
            <person name="Penmetsa R.V."/>
            <person name="Wu W."/>
            <person name="Upadhyaya H.D."/>
            <person name="Yang S.P."/>
            <person name="Shah T."/>
            <person name="Saxena K.B."/>
            <person name="Michael T."/>
            <person name="McCombie W.R."/>
            <person name="Yang B."/>
            <person name="Zhang G."/>
            <person name="Yang H."/>
            <person name="Wang J."/>
            <person name="Spillane C."/>
            <person name="Cook D.R."/>
            <person name="May G.D."/>
            <person name="Xu X."/>
            <person name="Jackson S.A."/>
        </authorList>
    </citation>
    <scope>NUCLEOTIDE SEQUENCE [LARGE SCALE GENOMIC DNA]</scope>
</reference>
<dbReference type="CDD" id="cd00303">
    <property type="entry name" value="retropepsin_like"/>
    <property type="match status" value="1"/>
</dbReference>
<dbReference type="InterPro" id="IPR053134">
    <property type="entry name" value="RNA-dir_DNA_polymerase"/>
</dbReference>
<dbReference type="Gene3D" id="2.40.70.10">
    <property type="entry name" value="Acid Proteases"/>
    <property type="match status" value="1"/>
</dbReference>
<dbReference type="PANTHER" id="PTHR24559">
    <property type="entry name" value="TRANSPOSON TY3-I GAG-POL POLYPROTEIN"/>
    <property type="match status" value="1"/>
</dbReference>
<feature type="region of interest" description="Disordered" evidence="1">
    <location>
        <begin position="1"/>
        <end position="26"/>
    </location>
</feature>
<sequence>MILMGHDTYSSQEETTTSSSSESVDETMKQVSNVETIYPYEGELLMLRRLLNSQPSGTLSQRENIFHTGCNVLNKACSFIIDSGSWCNCCSIRLVKKLNLITMQHPQPYHLQWLNKDGDIVVSQQVKVKFSIGKYEDQVLCDIVLIEGCHILLGKPCNFHYDDHGVILVWTDAGVVVIREGDGLCVLVQGRGGSVDIIDAAQMSFARRAAGAPPAKPPVIVLMTPHMPGIDPNLICHRLAIHKEAKPITQRKRKVGGERCDTIVAKTRKLMNAGFIHEVRYTTWLANVVLVKKSSRKWRICVDYTDLNKACPKESYPLSSIDRLVDSASGHALLSFLDAYSGYNQIMMYPSDEEHTAFITDHANFCYRVMPFSLKNVGATYQRLMDKVFHQQIGQNTLTTKFLITKAVITEVLDLRSGPFKPT</sequence>
<dbReference type="PANTHER" id="PTHR24559:SF444">
    <property type="entry name" value="REVERSE TRANSCRIPTASE DOMAIN-CONTAINING PROTEIN"/>
    <property type="match status" value="1"/>
</dbReference>
<organism evidence="3 4">
    <name type="scientific">Cajanus cajan</name>
    <name type="common">Pigeon pea</name>
    <name type="synonym">Cajanus indicus</name>
    <dbReference type="NCBI Taxonomy" id="3821"/>
    <lineage>
        <taxon>Eukaryota</taxon>
        <taxon>Viridiplantae</taxon>
        <taxon>Streptophyta</taxon>
        <taxon>Embryophyta</taxon>
        <taxon>Tracheophyta</taxon>
        <taxon>Spermatophyta</taxon>
        <taxon>Magnoliopsida</taxon>
        <taxon>eudicotyledons</taxon>
        <taxon>Gunneridae</taxon>
        <taxon>Pentapetalae</taxon>
        <taxon>rosids</taxon>
        <taxon>fabids</taxon>
        <taxon>Fabales</taxon>
        <taxon>Fabaceae</taxon>
        <taxon>Papilionoideae</taxon>
        <taxon>50 kb inversion clade</taxon>
        <taxon>NPAAA clade</taxon>
        <taxon>indigoferoid/millettioid clade</taxon>
        <taxon>Phaseoleae</taxon>
        <taxon>Cajanus</taxon>
    </lineage>
</organism>
<evidence type="ECO:0000313" key="3">
    <source>
        <dbReference type="EMBL" id="KYP46551.1"/>
    </source>
</evidence>
<feature type="domain" description="Reverse transcriptase" evidence="2">
    <location>
        <begin position="292"/>
        <end position="395"/>
    </location>
</feature>
<name>A0A151RVH7_CAJCA</name>
<dbReference type="InterPro" id="IPR021109">
    <property type="entry name" value="Peptidase_aspartic_dom_sf"/>
</dbReference>
<proteinExistence type="predicted"/>
<dbReference type="AlphaFoldDB" id="A0A151RVH7"/>
<dbReference type="Gene3D" id="3.10.10.10">
    <property type="entry name" value="HIV Type 1 Reverse Transcriptase, subunit A, domain 1"/>
    <property type="match status" value="1"/>
</dbReference>
<gene>
    <name evidence="3" type="ORF">KK1_031842</name>
</gene>
<dbReference type="SUPFAM" id="SSF56672">
    <property type="entry name" value="DNA/RNA polymerases"/>
    <property type="match status" value="1"/>
</dbReference>
<evidence type="ECO:0000259" key="2">
    <source>
        <dbReference type="Pfam" id="PF00078"/>
    </source>
</evidence>
<evidence type="ECO:0000313" key="4">
    <source>
        <dbReference type="Proteomes" id="UP000075243"/>
    </source>
</evidence>
<dbReference type="Gramene" id="C.cajan_33150.t">
    <property type="protein sequence ID" value="C.cajan_33150.t"/>
    <property type="gene ID" value="C.cajan_33150"/>
</dbReference>
<dbReference type="Proteomes" id="UP000075243">
    <property type="component" value="Unassembled WGS sequence"/>
</dbReference>
<dbReference type="InterPro" id="IPR000477">
    <property type="entry name" value="RT_dom"/>
</dbReference>
<evidence type="ECO:0000256" key="1">
    <source>
        <dbReference type="SAM" id="MobiDB-lite"/>
    </source>
</evidence>
<accession>A0A151RVH7</accession>
<keyword evidence="4" id="KW-1185">Reference proteome</keyword>
<dbReference type="EMBL" id="KQ483554">
    <property type="protein sequence ID" value="KYP46551.1"/>
    <property type="molecule type" value="Genomic_DNA"/>
</dbReference>
<dbReference type="Pfam" id="PF00078">
    <property type="entry name" value="RVT_1"/>
    <property type="match status" value="1"/>
</dbReference>
<feature type="compositionally biased region" description="Low complexity" evidence="1">
    <location>
        <begin position="10"/>
        <end position="22"/>
    </location>
</feature>
<protein>
    <submittedName>
        <fullName evidence="3">Transposon Ty3-I Gag-Pol polyprotein</fullName>
    </submittedName>
</protein>
<dbReference type="CDD" id="cd01647">
    <property type="entry name" value="RT_LTR"/>
    <property type="match status" value="1"/>
</dbReference>